<dbReference type="EMBL" id="MRCX01001402">
    <property type="protein sequence ID" value="RKK49470.1"/>
    <property type="molecule type" value="Genomic_DNA"/>
</dbReference>
<protein>
    <submittedName>
        <fullName evidence="1">Uncharacterized protein</fullName>
    </submittedName>
</protein>
<dbReference type="AlphaFoldDB" id="A0A420M6D2"/>
<proteinExistence type="predicted"/>
<sequence length="182" mass="21424">MSEKEKELDAALNKVQTLLNDLPTDYPIEKLEELEKNLSSKLALVQLHRDWQQGSLEGIQHENIRSRMRNYFGYAYPHKRKTKSESATKRETKKDGQIREELKKHGIRPQLLNSVSYKLEDVKTKLKLEFVKKAPFEELATKFLESRWNAEFQKTANSIMKDPHYETEELLEGDFQYPLQLA</sequence>
<gene>
    <name evidence="1" type="ORF">BFJ69_g18088</name>
</gene>
<name>A0A420M6D2_FUSOX</name>
<evidence type="ECO:0000313" key="1">
    <source>
        <dbReference type="EMBL" id="RKK49470.1"/>
    </source>
</evidence>
<dbReference type="Proteomes" id="UP000285084">
    <property type="component" value="Unassembled WGS sequence"/>
</dbReference>
<evidence type="ECO:0000313" key="2">
    <source>
        <dbReference type="Proteomes" id="UP000285084"/>
    </source>
</evidence>
<reference evidence="1 2" key="1">
    <citation type="journal article" date="2018" name="Sci. Rep.">
        <title>Characterisation of pathogen-specific regions and novel effector candidates in Fusarium oxysporum f. sp. cepae.</title>
        <authorList>
            <person name="Armitage A.D."/>
            <person name="Taylor A."/>
            <person name="Sobczyk M.K."/>
            <person name="Baxter L."/>
            <person name="Greenfield B.P."/>
            <person name="Bates H.J."/>
            <person name="Wilson F."/>
            <person name="Jackson A.C."/>
            <person name="Ott S."/>
            <person name="Harrison R.J."/>
            <person name="Clarkson J.P."/>
        </authorList>
    </citation>
    <scope>NUCLEOTIDE SEQUENCE [LARGE SCALE GENOMIC DNA]</scope>
    <source>
        <strain evidence="1 2">Fo_A13</strain>
    </source>
</reference>
<accession>A0A420M6D2</accession>
<organism evidence="1 2">
    <name type="scientific">Fusarium oxysporum</name>
    <name type="common">Fusarium vascular wilt</name>
    <dbReference type="NCBI Taxonomy" id="5507"/>
    <lineage>
        <taxon>Eukaryota</taxon>
        <taxon>Fungi</taxon>
        <taxon>Dikarya</taxon>
        <taxon>Ascomycota</taxon>
        <taxon>Pezizomycotina</taxon>
        <taxon>Sordariomycetes</taxon>
        <taxon>Hypocreomycetidae</taxon>
        <taxon>Hypocreales</taxon>
        <taxon>Nectriaceae</taxon>
        <taxon>Fusarium</taxon>
        <taxon>Fusarium oxysporum species complex</taxon>
    </lineage>
</organism>
<comment type="caution">
    <text evidence="1">The sequence shown here is derived from an EMBL/GenBank/DDBJ whole genome shotgun (WGS) entry which is preliminary data.</text>
</comment>